<dbReference type="Proteomes" id="UP000838756">
    <property type="component" value="Unassembled WGS sequence"/>
</dbReference>
<feature type="region of interest" description="Disordered" evidence="1">
    <location>
        <begin position="29"/>
        <end position="48"/>
    </location>
</feature>
<name>A0A8S4R4Z5_9NEOP</name>
<organism evidence="2 3">
    <name type="scientific">Pararge aegeria aegeria</name>
    <dbReference type="NCBI Taxonomy" id="348720"/>
    <lineage>
        <taxon>Eukaryota</taxon>
        <taxon>Metazoa</taxon>
        <taxon>Ecdysozoa</taxon>
        <taxon>Arthropoda</taxon>
        <taxon>Hexapoda</taxon>
        <taxon>Insecta</taxon>
        <taxon>Pterygota</taxon>
        <taxon>Neoptera</taxon>
        <taxon>Endopterygota</taxon>
        <taxon>Lepidoptera</taxon>
        <taxon>Glossata</taxon>
        <taxon>Ditrysia</taxon>
        <taxon>Papilionoidea</taxon>
        <taxon>Nymphalidae</taxon>
        <taxon>Satyrinae</taxon>
        <taxon>Satyrini</taxon>
        <taxon>Parargina</taxon>
        <taxon>Pararge</taxon>
    </lineage>
</organism>
<keyword evidence="3" id="KW-1185">Reference proteome</keyword>
<reference evidence="2" key="1">
    <citation type="submission" date="2022-03" db="EMBL/GenBank/DDBJ databases">
        <authorList>
            <person name="Lindestad O."/>
        </authorList>
    </citation>
    <scope>NUCLEOTIDE SEQUENCE</scope>
</reference>
<accession>A0A8S4R4Z5</accession>
<sequence>MDSGVPRCWNVNPAPVNAALVNLNQLDRRHPTSLGEPLDTRGPESWSLERPAKDLCPAVDANDDDCKMVFQGRPRSDNLYNW</sequence>
<protein>
    <submittedName>
        <fullName evidence="2">Jg14023 protein</fullName>
    </submittedName>
</protein>
<proteinExistence type="predicted"/>
<dbReference type="AlphaFoldDB" id="A0A8S4R4Z5"/>
<evidence type="ECO:0000313" key="3">
    <source>
        <dbReference type="Proteomes" id="UP000838756"/>
    </source>
</evidence>
<dbReference type="EMBL" id="CAKXAJ010024761">
    <property type="protein sequence ID" value="CAH2229950.1"/>
    <property type="molecule type" value="Genomic_DNA"/>
</dbReference>
<evidence type="ECO:0000256" key="1">
    <source>
        <dbReference type="SAM" id="MobiDB-lite"/>
    </source>
</evidence>
<gene>
    <name evidence="2" type="primary">jg14023</name>
    <name evidence="2" type="ORF">PAEG_LOCUS9232</name>
</gene>
<comment type="caution">
    <text evidence="2">The sequence shown here is derived from an EMBL/GenBank/DDBJ whole genome shotgun (WGS) entry which is preliminary data.</text>
</comment>
<evidence type="ECO:0000313" key="2">
    <source>
        <dbReference type="EMBL" id="CAH2229950.1"/>
    </source>
</evidence>